<gene>
    <name evidence="1" type="ORF">COO91_08350</name>
</gene>
<dbReference type="KEGG" id="nfl:COO91_08350"/>
<proteinExistence type="predicted"/>
<dbReference type="EMBL" id="CP024785">
    <property type="protein sequence ID" value="AUB42238.1"/>
    <property type="molecule type" value="Genomic_DNA"/>
</dbReference>
<dbReference type="Proteomes" id="UP000232003">
    <property type="component" value="Chromosome"/>
</dbReference>
<evidence type="ECO:0000313" key="1">
    <source>
        <dbReference type="EMBL" id="AUB42238.1"/>
    </source>
</evidence>
<organism evidence="1 2">
    <name type="scientific">Nostoc flagelliforme CCNUN1</name>
    <dbReference type="NCBI Taxonomy" id="2038116"/>
    <lineage>
        <taxon>Bacteria</taxon>
        <taxon>Bacillati</taxon>
        <taxon>Cyanobacteriota</taxon>
        <taxon>Cyanophyceae</taxon>
        <taxon>Nostocales</taxon>
        <taxon>Nostocaceae</taxon>
        <taxon>Nostoc</taxon>
    </lineage>
</organism>
<dbReference type="RefSeq" id="WP_100902347.1">
    <property type="nucleotide sequence ID" value="NZ_CAWNNC010000001.1"/>
</dbReference>
<sequence>MQYYEAINLKLGDAIQLNGKVEQIIRTKSFTGQDVPTFMPIKVEGIEPILYMRVDIPLQNNPC</sequence>
<accession>A0A2K8T3E2</accession>
<protein>
    <submittedName>
        <fullName evidence="1">Uncharacterized protein</fullName>
    </submittedName>
</protein>
<dbReference type="AlphaFoldDB" id="A0A2K8T3E2"/>
<reference evidence="1 2" key="1">
    <citation type="submission" date="2017-11" db="EMBL/GenBank/DDBJ databases">
        <title>Complete genome of a free-living desiccation-tolerant cyanobacterium and its photosynthetic adaptation to extreme terrestrial habitat.</title>
        <authorList>
            <person name="Shang J."/>
        </authorList>
    </citation>
    <scope>NUCLEOTIDE SEQUENCE [LARGE SCALE GENOMIC DNA]</scope>
    <source>
        <strain evidence="1 2">CCNUN1</strain>
    </source>
</reference>
<evidence type="ECO:0000313" key="2">
    <source>
        <dbReference type="Proteomes" id="UP000232003"/>
    </source>
</evidence>
<name>A0A2K8T3E2_9NOSO</name>
<keyword evidence="2" id="KW-1185">Reference proteome</keyword>